<evidence type="ECO:0000256" key="3">
    <source>
        <dbReference type="ARBA" id="ARBA00023295"/>
    </source>
</evidence>
<dbReference type="GO" id="GO:0005975">
    <property type="term" value="P:carbohydrate metabolic process"/>
    <property type="evidence" value="ECO:0007669"/>
    <property type="project" value="InterPro"/>
</dbReference>
<evidence type="ECO:0000256" key="5">
    <source>
        <dbReference type="SAM" id="SignalP"/>
    </source>
</evidence>
<dbReference type="EMBL" id="JAKOGI010000052">
    <property type="protein sequence ID" value="KAJ8446591.1"/>
    <property type="molecule type" value="Genomic_DNA"/>
</dbReference>
<evidence type="ECO:0000256" key="4">
    <source>
        <dbReference type="RuleBase" id="RU003690"/>
    </source>
</evidence>
<sequence length="490" mass="55920">MGKMICKLLTLLANTLVYHFITLSAHFSPSSATIPTNFLFGAASSAYQYEGAYLSDGKGLNNWDVFTHKSGKIKDNSNGDVATDHYHHYLMDQQRPFLVTNNFLDLESCKQEDVKLMANMGLNSYRFSISWARILPKGRYGGINFAGIRFYSKLIDALLLRGIQPFVTLSHFDIPQELEDRYGGWLSPQLQEDFTYYADVCFKYFGDRVKHWVTFNEPNVAVVYGYRTGQYPPGRCSSSFGNCSQGDSEKEPFIAAHNIILAHAAVVNLYRTKYKEKQGGIVGIVLHALWLEPISESPSDKVAVERAQSFFMKWFLDPIMFGEYPAEMRKILGPNLPRFSNKDLKVLHTAADFIGINHYTSFYVRDCMYSACKYGRGVSWTEGHVQESNQSCSTNDLLNDGKRVEYMAGYLDALLRTISNGADVRGYFAWSLLDNFEWLEGYTKRFGLYHVDYATLKRSPKSSVSWYKEFIAKHRKQTILTEGENRSIDM</sequence>
<keyword evidence="7" id="KW-1185">Reference proteome</keyword>
<gene>
    <name evidence="6" type="ORF">Cgig2_019744</name>
</gene>
<dbReference type="SUPFAM" id="SSF51445">
    <property type="entry name" value="(Trans)glycosidases"/>
    <property type="match status" value="1"/>
</dbReference>
<accession>A0A9Q1KLD6</accession>
<dbReference type="AlphaFoldDB" id="A0A9Q1KLD6"/>
<evidence type="ECO:0000256" key="1">
    <source>
        <dbReference type="ARBA" id="ARBA00010838"/>
    </source>
</evidence>
<dbReference type="PROSITE" id="PS00653">
    <property type="entry name" value="GLYCOSYL_HYDROL_F1_2"/>
    <property type="match status" value="1"/>
</dbReference>
<dbReference type="PRINTS" id="PR00131">
    <property type="entry name" value="GLHYDRLASE1"/>
</dbReference>
<evidence type="ECO:0000256" key="2">
    <source>
        <dbReference type="ARBA" id="ARBA00022801"/>
    </source>
</evidence>
<name>A0A9Q1KLD6_9CARY</name>
<dbReference type="GO" id="GO:0008422">
    <property type="term" value="F:beta-glucosidase activity"/>
    <property type="evidence" value="ECO:0007669"/>
    <property type="project" value="TreeGrafter"/>
</dbReference>
<feature type="signal peptide" evidence="5">
    <location>
        <begin position="1"/>
        <end position="32"/>
    </location>
</feature>
<dbReference type="InterPro" id="IPR017853">
    <property type="entry name" value="GH"/>
</dbReference>
<keyword evidence="2" id="KW-0378">Hydrolase</keyword>
<dbReference type="Pfam" id="PF00232">
    <property type="entry name" value="Glyco_hydro_1"/>
    <property type="match status" value="3"/>
</dbReference>
<dbReference type="FunFam" id="3.20.20.80:FF:000020">
    <property type="entry name" value="Beta-glucosidase 12"/>
    <property type="match status" value="1"/>
</dbReference>
<reference evidence="6" key="1">
    <citation type="submission" date="2022-04" db="EMBL/GenBank/DDBJ databases">
        <title>Carnegiea gigantea Genome sequencing and assembly v2.</title>
        <authorList>
            <person name="Copetti D."/>
            <person name="Sanderson M.J."/>
            <person name="Burquez A."/>
            <person name="Wojciechowski M.F."/>
        </authorList>
    </citation>
    <scope>NUCLEOTIDE SEQUENCE</scope>
    <source>
        <strain evidence="6">SGP5-SGP5p</strain>
        <tissue evidence="6">Aerial part</tissue>
    </source>
</reference>
<evidence type="ECO:0000313" key="6">
    <source>
        <dbReference type="EMBL" id="KAJ8446591.1"/>
    </source>
</evidence>
<dbReference type="InterPro" id="IPR033132">
    <property type="entry name" value="GH_1_N_CS"/>
</dbReference>
<dbReference type="Proteomes" id="UP001153076">
    <property type="component" value="Unassembled WGS sequence"/>
</dbReference>
<dbReference type="OrthoDB" id="65569at2759"/>
<proteinExistence type="inferred from homology"/>
<dbReference type="InterPro" id="IPR001360">
    <property type="entry name" value="Glyco_hydro_1"/>
</dbReference>
<dbReference type="PANTHER" id="PTHR10353">
    <property type="entry name" value="GLYCOSYL HYDROLASE"/>
    <property type="match status" value="1"/>
</dbReference>
<protein>
    <recommendedName>
        <fullName evidence="8">Beta-glucosidase</fullName>
    </recommendedName>
</protein>
<keyword evidence="3" id="KW-0326">Glycosidase</keyword>
<keyword evidence="5" id="KW-0732">Signal</keyword>
<dbReference type="Gene3D" id="3.20.20.80">
    <property type="entry name" value="Glycosidases"/>
    <property type="match status" value="2"/>
</dbReference>
<organism evidence="6 7">
    <name type="scientific">Carnegiea gigantea</name>
    <dbReference type="NCBI Taxonomy" id="171969"/>
    <lineage>
        <taxon>Eukaryota</taxon>
        <taxon>Viridiplantae</taxon>
        <taxon>Streptophyta</taxon>
        <taxon>Embryophyta</taxon>
        <taxon>Tracheophyta</taxon>
        <taxon>Spermatophyta</taxon>
        <taxon>Magnoliopsida</taxon>
        <taxon>eudicotyledons</taxon>
        <taxon>Gunneridae</taxon>
        <taxon>Pentapetalae</taxon>
        <taxon>Caryophyllales</taxon>
        <taxon>Cactineae</taxon>
        <taxon>Cactaceae</taxon>
        <taxon>Cactoideae</taxon>
        <taxon>Echinocereeae</taxon>
        <taxon>Carnegiea</taxon>
    </lineage>
</organism>
<dbReference type="PANTHER" id="PTHR10353:SF27">
    <property type="entry name" value="BETA-GLUCOSIDASE 47"/>
    <property type="match status" value="1"/>
</dbReference>
<comment type="caution">
    <text evidence="6">The sequence shown here is derived from an EMBL/GenBank/DDBJ whole genome shotgun (WGS) entry which is preliminary data.</text>
</comment>
<evidence type="ECO:0000313" key="7">
    <source>
        <dbReference type="Proteomes" id="UP001153076"/>
    </source>
</evidence>
<evidence type="ECO:0008006" key="8">
    <source>
        <dbReference type="Google" id="ProtNLM"/>
    </source>
</evidence>
<feature type="chain" id="PRO_5040271180" description="Beta-glucosidase" evidence="5">
    <location>
        <begin position="33"/>
        <end position="490"/>
    </location>
</feature>
<comment type="similarity">
    <text evidence="1 4">Belongs to the glycosyl hydrolase 1 family.</text>
</comment>